<feature type="region of interest" description="Disordered" evidence="1">
    <location>
        <begin position="215"/>
        <end position="260"/>
    </location>
</feature>
<feature type="compositionally biased region" description="Acidic residues" evidence="1">
    <location>
        <begin position="166"/>
        <end position="190"/>
    </location>
</feature>
<feature type="compositionally biased region" description="Polar residues" evidence="1">
    <location>
        <begin position="154"/>
        <end position="165"/>
    </location>
</feature>
<evidence type="ECO:0000256" key="1">
    <source>
        <dbReference type="SAM" id="MobiDB-lite"/>
    </source>
</evidence>
<dbReference type="PANTHER" id="PTHR37200:SF1">
    <property type="entry name" value="RNA-BINDING (RRM_RBD_RNP MOTIFS) FAMILY PROTEIN"/>
    <property type="match status" value="1"/>
</dbReference>
<protein>
    <submittedName>
        <fullName evidence="2">Uncharacterized protein</fullName>
    </submittedName>
</protein>
<sequence>MLPLDDMNKWFEKKPRGFGEGKVYDTSVEDKLLEEMRQSRIAQAENLTKLKSNPVKHASNESVQKKKGPTELALYLVRLRWNWIICSGKKHDFLRFVELYTGQAITFGKIQKQIKCELLNVQSSSSSLKLSKNLNAAPQLVARFEEVSNEDSNLDGSALSSWDEANSSDDLDDLDYQMNGEEQEDDEDNQESVSTLGVDHDDSVEMRIDPEICSLPSEQVDRNHAAEQKSSAKVKQENARKKKPTSKDRDKKVLGVPGSSRRSMLPGDVCEKVDRVCSMASLPMEVAKWLNANYDSSWKPTKLRVEVVQLVTGYCSINHPLHFLVQDFRNLSQLSEGFIIKHIPRDQD</sequence>
<proteinExistence type="predicted"/>
<accession>A0A0B2R937</accession>
<gene>
    <name evidence="2" type="ORF">glysoja_025403</name>
</gene>
<reference evidence="2" key="1">
    <citation type="submission" date="2014-07" db="EMBL/GenBank/DDBJ databases">
        <title>Identification of a novel salt tolerance gene in wild soybean by whole-genome sequencing.</title>
        <authorList>
            <person name="Lam H.-M."/>
            <person name="Qi X."/>
            <person name="Li M.-W."/>
            <person name="Liu X."/>
            <person name="Xie M."/>
            <person name="Ni M."/>
            <person name="Xu X."/>
        </authorList>
    </citation>
    <scope>NUCLEOTIDE SEQUENCE [LARGE SCALE GENOMIC DNA]</scope>
    <source>
        <tissue evidence="2">Root</tissue>
    </source>
</reference>
<evidence type="ECO:0000313" key="2">
    <source>
        <dbReference type="EMBL" id="KHN28669.1"/>
    </source>
</evidence>
<name>A0A0B2R937_GLYSO</name>
<dbReference type="PANTHER" id="PTHR37200">
    <property type="entry name" value="RNA-BINDING (RRM/RBD/RNP MOTIFS) FAMILY PROTEIN"/>
    <property type="match status" value="1"/>
</dbReference>
<dbReference type="Proteomes" id="UP000053555">
    <property type="component" value="Unassembled WGS sequence"/>
</dbReference>
<dbReference type="EMBL" id="KN652558">
    <property type="protein sequence ID" value="KHN28669.1"/>
    <property type="molecule type" value="Genomic_DNA"/>
</dbReference>
<dbReference type="AlphaFoldDB" id="A0A0B2R937"/>
<feature type="compositionally biased region" description="Basic and acidic residues" evidence="1">
    <location>
        <begin position="234"/>
        <end position="253"/>
    </location>
</feature>
<organism evidence="2">
    <name type="scientific">Glycine soja</name>
    <name type="common">Wild soybean</name>
    <dbReference type="NCBI Taxonomy" id="3848"/>
    <lineage>
        <taxon>Eukaryota</taxon>
        <taxon>Viridiplantae</taxon>
        <taxon>Streptophyta</taxon>
        <taxon>Embryophyta</taxon>
        <taxon>Tracheophyta</taxon>
        <taxon>Spermatophyta</taxon>
        <taxon>Magnoliopsida</taxon>
        <taxon>eudicotyledons</taxon>
        <taxon>Gunneridae</taxon>
        <taxon>Pentapetalae</taxon>
        <taxon>rosids</taxon>
        <taxon>fabids</taxon>
        <taxon>Fabales</taxon>
        <taxon>Fabaceae</taxon>
        <taxon>Papilionoideae</taxon>
        <taxon>50 kb inversion clade</taxon>
        <taxon>NPAAA clade</taxon>
        <taxon>indigoferoid/millettioid clade</taxon>
        <taxon>Phaseoleae</taxon>
        <taxon>Glycine</taxon>
        <taxon>Glycine subgen. Soja</taxon>
    </lineage>
</organism>
<feature type="region of interest" description="Disordered" evidence="1">
    <location>
        <begin position="151"/>
        <end position="201"/>
    </location>
</feature>